<name>A0A0G0PS34_9BACT</name>
<protein>
    <submittedName>
        <fullName evidence="1">Uncharacterized protein</fullName>
    </submittedName>
</protein>
<evidence type="ECO:0000313" key="1">
    <source>
        <dbReference type="EMBL" id="KKR30974.1"/>
    </source>
</evidence>
<dbReference type="AlphaFoldDB" id="A0A0G0PS34"/>
<gene>
    <name evidence="1" type="ORF">UT64_C0078G0004</name>
</gene>
<evidence type="ECO:0000313" key="2">
    <source>
        <dbReference type="Proteomes" id="UP000034137"/>
    </source>
</evidence>
<sequence length="103" mass="11795">MKMQKELELLKTVQTNGLVAGLTVAFQRLNGKVRAQYGYDIIFEGGLTDEYLRKIFSMPYSDFISVAAVDLYDYTAQKYIPADIKIIPQITSNDFAELNFNWL</sequence>
<accession>A0A0G0PS34</accession>
<dbReference type="Proteomes" id="UP000034137">
    <property type="component" value="Unassembled WGS sequence"/>
</dbReference>
<reference evidence="1 2" key="1">
    <citation type="journal article" date="2015" name="Nature">
        <title>rRNA introns, odd ribosomes, and small enigmatic genomes across a large radiation of phyla.</title>
        <authorList>
            <person name="Brown C.T."/>
            <person name="Hug L.A."/>
            <person name="Thomas B.C."/>
            <person name="Sharon I."/>
            <person name="Castelle C.J."/>
            <person name="Singh A."/>
            <person name="Wilkins M.J."/>
            <person name="Williams K.H."/>
            <person name="Banfield J.F."/>
        </authorList>
    </citation>
    <scope>NUCLEOTIDE SEQUENCE [LARGE SCALE GENOMIC DNA]</scope>
</reference>
<organism evidence="1 2">
    <name type="scientific">Candidatus Falkowbacteria bacterium GW2011_GWF2_39_8</name>
    <dbReference type="NCBI Taxonomy" id="1618642"/>
    <lineage>
        <taxon>Bacteria</taxon>
        <taxon>Candidatus Falkowiibacteriota</taxon>
    </lineage>
</organism>
<comment type="caution">
    <text evidence="1">The sequence shown here is derived from an EMBL/GenBank/DDBJ whole genome shotgun (WGS) entry which is preliminary data.</text>
</comment>
<proteinExistence type="predicted"/>
<dbReference type="EMBL" id="LBXO01000078">
    <property type="protein sequence ID" value="KKR30974.1"/>
    <property type="molecule type" value="Genomic_DNA"/>
</dbReference>